<dbReference type="Proteomes" id="UP001231518">
    <property type="component" value="Chromosome 5"/>
</dbReference>
<reference evidence="3" key="1">
    <citation type="submission" date="2023-03" db="EMBL/GenBank/DDBJ databases">
        <title>Chromosome-level genomes of two armyworms, Mythimna separata and Mythimna loreyi, provide insights into the biosynthesis and reception of sex pheromones.</title>
        <authorList>
            <person name="Zhao H."/>
        </authorList>
    </citation>
    <scope>NUCLEOTIDE SEQUENCE</scope>
    <source>
        <strain evidence="3">BeijingLab</strain>
        <tissue evidence="3">Pupa</tissue>
    </source>
</reference>
<dbReference type="AlphaFoldDB" id="A0AAD8DZM3"/>
<keyword evidence="2" id="KW-0809">Transit peptide</keyword>
<dbReference type="PANTHER" id="PTHR15437">
    <property type="entry name" value="TRANSCRIPTION TERMINATION FACTOR, MITOCHONDRIAL"/>
    <property type="match status" value="1"/>
</dbReference>
<dbReference type="GO" id="GO:0005759">
    <property type="term" value="C:mitochondrial matrix"/>
    <property type="evidence" value="ECO:0007669"/>
    <property type="project" value="TreeGrafter"/>
</dbReference>
<evidence type="ECO:0000313" key="3">
    <source>
        <dbReference type="EMBL" id="KAJ8734018.1"/>
    </source>
</evidence>
<proteinExistence type="inferred from homology"/>
<dbReference type="GO" id="GO:0003676">
    <property type="term" value="F:nucleic acid binding"/>
    <property type="evidence" value="ECO:0007669"/>
    <property type="project" value="InterPro"/>
</dbReference>
<accession>A0AAD8DZM3</accession>
<organism evidence="3 4">
    <name type="scientific">Mythimna separata</name>
    <name type="common">Oriental armyworm</name>
    <name type="synonym">Pseudaletia separata</name>
    <dbReference type="NCBI Taxonomy" id="271217"/>
    <lineage>
        <taxon>Eukaryota</taxon>
        <taxon>Metazoa</taxon>
        <taxon>Ecdysozoa</taxon>
        <taxon>Arthropoda</taxon>
        <taxon>Hexapoda</taxon>
        <taxon>Insecta</taxon>
        <taxon>Pterygota</taxon>
        <taxon>Neoptera</taxon>
        <taxon>Endopterygota</taxon>
        <taxon>Lepidoptera</taxon>
        <taxon>Glossata</taxon>
        <taxon>Ditrysia</taxon>
        <taxon>Noctuoidea</taxon>
        <taxon>Noctuidae</taxon>
        <taxon>Noctuinae</taxon>
        <taxon>Hadenini</taxon>
        <taxon>Mythimna</taxon>
    </lineage>
</organism>
<name>A0AAD8DZM3_MYTSE</name>
<evidence type="ECO:0000313" key="4">
    <source>
        <dbReference type="Proteomes" id="UP001231518"/>
    </source>
</evidence>
<comment type="caution">
    <text evidence="3">The sequence shown here is derived from an EMBL/GenBank/DDBJ whole genome shotgun (WGS) entry which is preliminary data.</text>
</comment>
<sequence>MNSKRRDLFYLLYRGRRYVQVSGTTIEESASYVRSLSKHLNISESKAHYICMKHPVITKLNDEKISSLIHTINEMGFSNQSLIEEPALFGILPVTLKFRYKVLNECGIQNISSALLTTYLTILKQKKIGELKRLGYLPNHFNVENKLASFMTQWPTSLTTLIDEDVNYTSLYTLRLKIIQRYLELVLDLTREEFYRGVETYPTIKHRPLEYINETLQILQLQIMIPNHKIKSNLYLIHVDPENLDNIIHKFRSIGGIDIKEVIRMHPKLATRNCNSLFETRKILEEYGISNEAQRRCFSIYTLAPSTIRERLEQATKIPEFSAFIKHPRFLKMIHYNTTAMKRLNRLYNNNKKCVSLNVLSGSTAHYEAFEKAPGDRLGKGKDLLFCISQSLGKKFNMAKIRNCIKRHPFWINTPVLQVKYVYEQLSTQFADQDIYENCPILLYPWNKVKDTLNLIDKKLIEKQLPMFQENLHYDSLSKSQKLSLVLYLLEKNHYFSGNGVWTEEKYNDVDKLNYGKLVSK</sequence>
<dbReference type="InterPro" id="IPR003690">
    <property type="entry name" value="MTERF"/>
</dbReference>
<keyword evidence="4" id="KW-1185">Reference proteome</keyword>
<dbReference type="EMBL" id="JARGEI010000003">
    <property type="protein sequence ID" value="KAJ8734018.1"/>
    <property type="molecule type" value="Genomic_DNA"/>
</dbReference>
<dbReference type="InterPro" id="IPR038538">
    <property type="entry name" value="MTERF_sf"/>
</dbReference>
<dbReference type="PANTHER" id="PTHR15437:SF7">
    <property type="entry name" value="TRANSCRIPTION TERMINATION FACTOR 5, MITOCHONDRIAL"/>
    <property type="match status" value="1"/>
</dbReference>
<dbReference type="Gene3D" id="1.25.70.10">
    <property type="entry name" value="Transcription termination factor 3, mitochondrial"/>
    <property type="match status" value="2"/>
</dbReference>
<gene>
    <name evidence="3" type="ORF">PYW07_014569</name>
</gene>
<dbReference type="GO" id="GO:0006393">
    <property type="term" value="P:termination of mitochondrial transcription"/>
    <property type="evidence" value="ECO:0007669"/>
    <property type="project" value="TreeGrafter"/>
</dbReference>
<protein>
    <submittedName>
        <fullName evidence="3">Uncharacterized protein</fullName>
    </submittedName>
</protein>
<comment type="similarity">
    <text evidence="1">Belongs to the mTERF family.</text>
</comment>
<evidence type="ECO:0000256" key="2">
    <source>
        <dbReference type="ARBA" id="ARBA00022946"/>
    </source>
</evidence>
<evidence type="ECO:0000256" key="1">
    <source>
        <dbReference type="ARBA" id="ARBA00007692"/>
    </source>
</evidence>